<evidence type="ECO:0000313" key="2">
    <source>
        <dbReference type="EMBL" id="CAN61571.1"/>
    </source>
</evidence>
<proteinExistence type="predicted"/>
<protein>
    <submittedName>
        <fullName evidence="2">Uncharacterized protein</fullName>
    </submittedName>
</protein>
<feature type="compositionally biased region" description="Basic residues" evidence="1">
    <location>
        <begin position="68"/>
        <end position="82"/>
    </location>
</feature>
<name>A5BMP6_VITVI</name>
<accession>A5BMP6</accession>
<dbReference type="EMBL" id="AM464840">
    <property type="protein sequence ID" value="CAN61571.1"/>
    <property type="molecule type" value="Genomic_DNA"/>
</dbReference>
<feature type="region of interest" description="Disordered" evidence="1">
    <location>
        <begin position="1"/>
        <end position="115"/>
    </location>
</feature>
<feature type="compositionally biased region" description="Low complexity" evidence="1">
    <location>
        <begin position="84"/>
        <end position="103"/>
    </location>
</feature>
<organism evidence="2">
    <name type="scientific">Vitis vinifera</name>
    <name type="common">Grape</name>
    <dbReference type="NCBI Taxonomy" id="29760"/>
    <lineage>
        <taxon>Eukaryota</taxon>
        <taxon>Viridiplantae</taxon>
        <taxon>Streptophyta</taxon>
        <taxon>Embryophyta</taxon>
        <taxon>Tracheophyta</taxon>
        <taxon>Spermatophyta</taxon>
        <taxon>Magnoliopsida</taxon>
        <taxon>eudicotyledons</taxon>
        <taxon>Gunneridae</taxon>
        <taxon>Pentapetalae</taxon>
        <taxon>rosids</taxon>
        <taxon>Vitales</taxon>
        <taxon>Vitaceae</taxon>
        <taxon>Viteae</taxon>
        <taxon>Vitis</taxon>
    </lineage>
</organism>
<reference evidence="2" key="1">
    <citation type="journal article" date="2007" name="PLoS ONE">
        <title>The first genome sequence of an elite grapevine cultivar (Pinot noir Vitis vinifera L.): coping with a highly heterozygous genome.</title>
        <authorList>
            <person name="Velasco R."/>
            <person name="Zharkikh A."/>
            <person name="Troggio M."/>
            <person name="Cartwright D.A."/>
            <person name="Cestaro A."/>
            <person name="Pruss D."/>
            <person name="Pindo M."/>
            <person name="FitzGerald L.M."/>
            <person name="Vezzulli S."/>
            <person name="Reid J."/>
            <person name="Malacarne G."/>
            <person name="Iliev D."/>
            <person name="Coppola G."/>
            <person name="Wardell B."/>
            <person name="Micheletti D."/>
            <person name="Macalma T."/>
            <person name="Facci M."/>
            <person name="Mitchell J.T."/>
            <person name="Perazzolli M."/>
            <person name="Eldredge G."/>
            <person name="Gatto P."/>
            <person name="Oyzerski R."/>
            <person name="Moretto M."/>
            <person name="Gutin N."/>
            <person name="Stefanini M."/>
            <person name="Chen Y."/>
            <person name="Segala C."/>
            <person name="Davenport C."/>
            <person name="Dematte L."/>
            <person name="Mraz A."/>
            <person name="Battilana J."/>
            <person name="Stormo K."/>
            <person name="Costa F."/>
            <person name="Tao Q."/>
            <person name="Si-Ammour A."/>
            <person name="Harkins T."/>
            <person name="Lackey A."/>
            <person name="Perbost C."/>
            <person name="Taillon B."/>
            <person name="Stella A."/>
            <person name="Solovyev V."/>
            <person name="Fawcett J.A."/>
            <person name="Sterck L."/>
            <person name="Vandepoele K."/>
            <person name="Grando S.M."/>
            <person name="Toppo S."/>
            <person name="Moser C."/>
            <person name="Lanchbury J."/>
            <person name="Bogden R."/>
            <person name="Skolnick M."/>
            <person name="Sgaramella V."/>
            <person name="Bhatnagar S.K."/>
            <person name="Fontana P."/>
            <person name="Gutin A."/>
            <person name="Van de Peer Y."/>
            <person name="Salamini F."/>
            <person name="Viola R."/>
        </authorList>
    </citation>
    <scope>NUCLEOTIDE SEQUENCE</scope>
</reference>
<gene>
    <name evidence="2" type="ORF">VITISV_037261</name>
</gene>
<evidence type="ECO:0000256" key="1">
    <source>
        <dbReference type="SAM" id="MobiDB-lite"/>
    </source>
</evidence>
<dbReference type="AlphaFoldDB" id="A5BMP6"/>
<sequence length="262" mass="28683">MAKTRGARAVSPSTRNPRLRASPARDSTSEAPQAPAIPLFEGGVPSNPLQCRYEMRRPPITLGASTSHPKRSVRRPPAKKAKVSSPRESSAPPQPQPSATESQIPSRMTPKAIIRRPMRLARGKLVHLHGWRSLALPSVGPGGKHNTVQKGCEIISQQKGDFATLCKILPSAWSDRLAMAVTPSFQLRIAYRLKHWIFDFLSFEMEGASSWDASCRCGVALQHISTSAYGGEEMSYIGGLIPDIRGFLLWPSSFDYDLSSPL</sequence>